<dbReference type="EMBL" id="GGEC01067847">
    <property type="protein sequence ID" value="MBX48331.1"/>
    <property type="molecule type" value="Transcribed_RNA"/>
</dbReference>
<proteinExistence type="predicted"/>
<organism evidence="1">
    <name type="scientific">Rhizophora mucronata</name>
    <name type="common">Asiatic mangrove</name>
    <dbReference type="NCBI Taxonomy" id="61149"/>
    <lineage>
        <taxon>Eukaryota</taxon>
        <taxon>Viridiplantae</taxon>
        <taxon>Streptophyta</taxon>
        <taxon>Embryophyta</taxon>
        <taxon>Tracheophyta</taxon>
        <taxon>Spermatophyta</taxon>
        <taxon>Magnoliopsida</taxon>
        <taxon>eudicotyledons</taxon>
        <taxon>Gunneridae</taxon>
        <taxon>Pentapetalae</taxon>
        <taxon>rosids</taxon>
        <taxon>fabids</taxon>
        <taxon>Malpighiales</taxon>
        <taxon>Rhizophoraceae</taxon>
        <taxon>Rhizophora</taxon>
    </lineage>
</organism>
<name>A0A2P2P161_RHIMU</name>
<dbReference type="AlphaFoldDB" id="A0A2P2P161"/>
<accession>A0A2P2P161</accession>
<protein>
    <submittedName>
        <fullName evidence="1">Uncharacterized protein</fullName>
    </submittedName>
</protein>
<reference evidence="1" key="1">
    <citation type="submission" date="2018-02" db="EMBL/GenBank/DDBJ databases">
        <title>Rhizophora mucronata_Transcriptome.</title>
        <authorList>
            <person name="Meera S.P."/>
            <person name="Sreeshan A."/>
            <person name="Augustine A."/>
        </authorList>
    </citation>
    <scope>NUCLEOTIDE SEQUENCE</scope>
    <source>
        <tissue evidence="1">Leaf</tissue>
    </source>
</reference>
<evidence type="ECO:0000313" key="1">
    <source>
        <dbReference type="EMBL" id="MBX48331.1"/>
    </source>
</evidence>
<sequence length="22" mass="2651">MVRYTASNLGHNRMQQCLLWDN</sequence>